<dbReference type="EMBL" id="JBANRG010000017">
    <property type="protein sequence ID" value="KAK7458748.1"/>
    <property type="molecule type" value="Genomic_DNA"/>
</dbReference>
<dbReference type="PANTHER" id="PTHR38048:SF2">
    <property type="entry name" value="HEMERYTHRIN-LIKE DOMAIN-CONTAINING PROTEIN"/>
    <property type="match status" value="1"/>
</dbReference>
<keyword evidence="3" id="KW-1185">Reference proteome</keyword>
<dbReference type="InterPro" id="IPR053206">
    <property type="entry name" value="Dimeric_xanthone_biosynth"/>
</dbReference>
<dbReference type="CDD" id="cd12108">
    <property type="entry name" value="Hr-like"/>
    <property type="match status" value="1"/>
</dbReference>
<dbReference type="Proteomes" id="UP001498398">
    <property type="component" value="Unassembled WGS sequence"/>
</dbReference>
<accession>A0ABR1JFW3</accession>
<gene>
    <name evidence="2" type="ORF">VKT23_009749</name>
</gene>
<dbReference type="Pfam" id="PF01814">
    <property type="entry name" value="Hemerythrin"/>
    <property type="match status" value="1"/>
</dbReference>
<proteinExistence type="predicted"/>
<sequence>MPAPYPLLEMPPGDFNNMFDYQAINMAAAHNTFIQGINAMVAHAPTVPLQKVHSFMIFSLTVVDSIHHHHDLEEHFLFPELEKKLGNGALSGNVNEHKEFVPQLVELKEYLETVKAGEQKYDGQLLVDKIHSFSDTMVTHLNNEIPSLESSRIRAVFTEKELKDIDSRFMKLVLKKIEFSTSMPLSVVCGNPDTPWFPPFPLPLKWATRWWFARKYSEAWEFGPLDLYGNPREMPKSNA</sequence>
<dbReference type="InterPro" id="IPR012312">
    <property type="entry name" value="Hemerythrin-like"/>
</dbReference>
<evidence type="ECO:0000313" key="2">
    <source>
        <dbReference type="EMBL" id="KAK7458748.1"/>
    </source>
</evidence>
<evidence type="ECO:0000313" key="3">
    <source>
        <dbReference type="Proteomes" id="UP001498398"/>
    </source>
</evidence>
<feature type="domain" description="Hemerythrin-like" evidence="1">
    <location>
        <begin position="26"/>
        <end position="144"/>
    </location>
</feature>
<protein>
    <recommendedName>
        <fullName evidence="1">Hemerythrin-like domain-containing protein</fullName>
    </recommendedName>
</protein>
<evidence type="ECO:0000259" key="1">
    <source>
        <dbReference type="Pfam" id="PF01814"/>
    </source>
</evidence>
<reference evidence="2 3" key="1">
    <citation type="submission" date="2024-01" db="EMBL/GenBank/DDBJ databases">
        <title>A draft genome for the cacao thread blight pathogen Marasmiellus scandens.</title>
        <authorList>
            <person name="Baruah I.K."/>
            <person name="Leung J."/>
            <person name="Bukari Y."/>
            <person name="Amoako-Attah I."/>
            <person name="Meinhardt L.W."/>
            <person name="Bailey B.A."/>
            <person name="Cohen S.P."/>
        </authorList>
    </citation>
    <scope>NUCLEOTIDE SEQUENCE [LARGE SCALE GENOMIC DNA]</scope>
    <source>
        <strain evidence="2 3">GH-19</strain>
    </source>
</reference>
<dbReference type="Gene3D" id="1.20.120.520">
    <property type="entry name" value="nmb1532 protein domain like"/>
    <property type="match status" value="1"/>
</dbReference>
<comment type="caution">
    <text evidence="2">The sequence shown here is derived from an EMBL/GenBank/DDBJ whole genome shotgun (WGS) entry which is preliminary data.</text>
</comment>
<name>A0ABR1JFW3_9AGAR</name>
<dbReference type="PANTHER" id="PTHR38048">
    <property type="entry name" value="EXPRESSED PROTEIN"/>
    <property type="match status" value="1"/>
</dbReference>
<organism evidence="2 3">
    <name type="scientific">Marasmiellus scandens</name>
    <dbReference type="NCBI Taxonomy" id="2682957"/>
    <lineage>
        <taxon>Eukaryota</taxon>
        <taxon>Fungi</taxon>
        <taxon>Dikarya</taxon>
        <taxon>Basidiomycota</taxon>
        <taxon>Agaricomycotina</taxon>
        <taxon>Agaricomycetes</taxon>
        <taxon>Agaricomycetidae</taxon>
        <taxon>Agaricales</taxon>
        <taxon>Marasmiineae</taxon>
        <taxon>Omphalotaceae</taxon>
        <taxon>Marasmiellus</taxon>
    </lineage>
</organism>